<proteinExistence type="predicted"/>
<organism evidence="1">
    <name type="scientific">Rhizophora mucronata</name>
    <name type="common">Asiatic mangrove</name>
    <dbReference type="NCBI Taxonomy" id="61149"/>
    <lineage>
        <taxon>Eukaryota</taxon>
        <taxon>Viridiplantae</taxon>
        <taxon>Streptophyta</taxon>
        <taxon>Embryophyta</taxon>
        <taxon>Tracheophyta</taxon>
        <taxon>Spermatophyta</taxon>
        <taxon>Magnoliopsida</taxon>
        <taxon>eudicotyledons</taxon>
        <taxon>Gunneridae</taxon>
        <taxon>Pentapetalae</taxon>
        <taxon>rosids</taxon>
        <taxon>fabids</taxon>
        <taxon>Malpighiales</taxon>
        <taxon>Rhizophoraceae</taxon>
        <taxon>Rhizophora</taxon>
    </lineage>
</organism>
<protein>
    <submittedName>
        <fullName evidence="1">Uncharacterized protein</fullName>
    </submittedName>
</protein>
<name>A0A2P2MZR3_RHIMU</name>
<evidence type="ECO:0000313" key="1">
    <source>
        <dbReference type="EMBL" id="MBX35725.1"/>
    </source>
</evidence>
<dbReference type="EMBL" id="GGEC01055241">
    <property type="protein sequence ID" value="MBX35725.1"/>
    <property type="molecule type" value="Transcribed_RNA"/>
</dbReference>
<dbReference type="AlphaFoldDB" id="A0A2P2MZR3"/>
<sequence>MKMLNEKFCAMRLELDGFVLWMVKMLFLLWSSLQQDYVCVHERVIAVKCEFLFK</sequence>
<reference evidence="1" key="1">
    <citation type="submission" date="2018-02" db="EMBL/GenBank/DDBJ databases">
        <title>Rhizophora mucronata_Transcriptome.</title>
        <authorList>
            <person name="Meera S.P."/>
            <person name="Sreeshan A."/>
            <person name="Augustine A."/>
        </authorList>
    </citation>
    <scope>NUCLEOTIDE SEQUENCE</scope>
    <source>
        <tissue evidence="1">Leaf</tissue>
    </source>
</reference>
<accession>A0A2P2MZR3</accession>